<feature type="domain" description="Flagellar M-ring C-terminal" evidence="13">
    <location>
        <begin position="255"/>
        <end position="399"/>
    </location>
</feature>
<comment type="function">
    <text evidence="9">The M ring may be actively involved in energy transduction.</text>
</comment>
<evidence type="ECO:0000256" key="10">
    <source>
        <dbReference type="SAM" id="MobiDB-lite"/>
    </source>
</evidence>
<feature type="transmembrane region" description="Helical" evidence="11">
    <location>
        <begin position="446"/>
        <end position="467"/>
    </location>
</feature>
<reference evidence="14 15" key="1">
    <citation type="submission" date="2024-09" db="EMBL/GenBank/DDBJ databases">
        <authorList>
            <person name="Sun Q."/>
            <person name="Mori K."/>
        </authorList>
    </citation>
    <scope>NUCLEOTIDE SEQUENCE [LARGE SCALE GENOMIC DNA]</scope>
    <source>
        <strain evidence="14 15">CGMCC 1.9126</strain>
    </source>
</reference>
<dbReference type="EMBL" id="JBHLUU010000016">
    <property type="protein sequence ID" value="MFC0474736.1"/>
    <property type="molecule type" value="Genomic_DNA"/>
</dbReference>
<dbReference type="InterPro" id="IPR006182">
    <property type="entry name" value="FliF_N_dom"/>
</dbReference>
<evidence type="ECO:0000256" key="5">
    <source>
        <dbReference type="ARBA" id="ARBA00022692"/>
    </source>
</evidence>
<evidence type="ECO:0000256" key="11">
    <source>
        <dbReference type="SAM" id="Phobius"/>
    </source>
</evidence>
<dbReference type="PANTHER" id="PTHR30046">
    <property type="entry name" value="FLAGELLAR M-RING PROTEIN"/>
    <property type="match status" value="1"/>
</dbReference>
<keyword evidence="14" id="KW-0282">Flagellum</keyword>
<dbReference type="Pfam" id="PF01514">
    <property type="entry name" value="YscJ_FliF"/>
    <property type="match status" value="1"/>
</dbReference>
<evidence type="ECO:0000256" key="8">
    <source>
        <dbReference type="ARBA" id="ARBA00023143"/>
    </source>
</evidence>
<dbReference type="RefSeq" id="WP_377057684.1">
    <property type="nucleotide sequence ID" value="NZ_JBHLUU010000016.1"/>
</dbReference>
<keyword evidence="15" id="KW-1185">Reference proteome</keyword>
<dbReference type="InterPro" id="IPR013556">
    <property type="entry name" value="Flag_M-ring_C"/>
</dbReference>
<keyword evidence="4" id="KW-1003">Cell membrane</keyword>
<dbReference type="Pfam" id="PF08345">
    <property type="entry name" value="YscJ_FliF_C"/>
    <property type="match status" value="1"/>
</dbReference>
<feature type="domain" description="Flagellar M-ring N-terminal" evidence="12">
    <location>
        <begin position="45"/>
        <end position="219"/>
    </location>
</feature>
<dbReference type="PANTHER" id="PTHR30046:SF0">
    <property type="entry name" value="FLAGELLAR M-RING PROTEIN"/>
    <property type="match status" value="1"/>
</dbReference>
<gene>
    <name evidence="14" type="primary">fliF</name>
    <name evidence="14" type="ORF">ACFFHF_05420</name>
</gene>
<evidence type="ECO:0000256" key="9">
    <source>
        <dbReference type="PIRNR" id="PIRNR004862"/>
    </source>
</evidence>
<feature type="region of interest" description="Disordered" evidence="10">
    <location>
        <begin position="309"/>
        <end position="329"/>
    </location>
</feature>
<dbReference type="PRINTS" id="PR01009">
    <property type="entry name" value="FLGMRINGFLIF"/>
</dbReference>
<keyword evidence="6 11" id="KW-1133">Transmembrane helix</keyword>
<dbReference type="Proteomes" id="UP001589738">
    <property type="component" value="Unassembled WGS sequence"/>
</dbReference>
<evidence type="ECO:0000256" key="2">
    <source>
        <dbReference type="ARBA" id="ARBA00004651"/>
    </source>
</evidence>
<dbReference type="NCBIfam" id="TIGR00206">
    <property type="entry name" value="fliF"/>
    <property type="match status" value="1"/>
</dbReference>
<evidence type="ECO:0000256" key="6">
    <source>
        <dbReference type="ARBA" id="ARBA00022989"/>
    </source>
</evidence>
<comment type="caution">
    <text evidence="14">The sequence shown here is derived from an EMBL/GenBank/DDBJ whole genome shotgun (WGS) entry which is preliminary data.</text>
</comment>
<evidence type="ECO:0000313" key="15">
    <source>
        <dbReference type="Proteomes" id="UP001589738"/>
    </source>
</evidence>
<dbReference type="InterPro" id="IPR043427">
    <property type="entry name" value="YscJ/FliF"/>
</dbReference>
<evidence type="ECO:0000256" key="4">
    <source>
        <dbReference type="ARBA" id="ARBA00022475"/>
    </source>
</evidence>
<evidence type="ECO:0000259" key="12">
    <source>
        <dbReference type="Pfam" id="PF01514"/>
    </source>
</evidence>
<evidence type="ECO:0000256" key="1">
    <source>
        <dbReference type="ARBA" id="ARBA00004117"/>
    </source>
</evidence>
<keyword evidence="8 9" id="KW-0975">Bacterial flagellum</keyword>
<accession>A0ABV6KSC4</accession>
<protein>
    <recommendedName>
        <fullName evidence="9">Flagellar M-ring protein</fullName>
    </recommendedName>
</protein>
<dbReference type="InterPro" id="IPR000067">
    <property type="entry name" value="FlgMring_FliF"/>
</dbReference>
<keyword evidence="14" id="KW-0966">Cell projection</keyword>
<keyword evidence="5 11" id="KW-0812">Transmembrane</keyword>
<organism evidence="14 15">
    <name type="scientific">Robertmurraya beringensis</name>
    <dbReference type="NCBI Taxonomy" id="641660"/>
    <lineage>
        <taxon>Bacteria</taxon>
        <taxon>Bacillati</taxon>
        <taxon>Bacillota</taxon>
        <taxon>Bacilli</taxon>
        <taxon>Bacillales</taxon>
        <taxon>Bacillaceae</taxon>
        <taxon>Robertmurraya</taxon>
    </lineage>
</organism>
<comment type="subcellular location">
    <subcellularLocation>
        <location evidence="1 9">Bacterial flagellum basal body</location>
    </subcellularLocation>
    <subcellularLocation>
        <location evidence="2">Cell membrane</location>
        <topology evidence="2">Multi-pass membrane protein</topology>
    </subcellularLocation>
</comment>
<sequence>MNQLQKQLHAIKEYWTSRSKKQKMFFVGGLVSLVTLISLVTFFATRTTLEPLYSNLSPAETGAIKESLDARGIVSEIADNGTTILAPKESIDTLKVELAAEGIPNSGSIDYSFFSQNAGIGMTENEFNVMKLDAMQTELANLMKGIEGINDAKVMINLPEKGIFVTDASEAASASIVLNTKPGYEFEESQIKALYHLVSKSVPNLPTDNIVITNQNFEYFDLNNEENSSGSTFAAQNDIKKQIERDVQRQVQSMLGTLMGQDKVAVIVTADVDFTQENREENLVTPVDEENMEGIAASAQKITETFTGDAADVGGEPVTEDAADSLGTGYLEGATGTGDYERIEETINYEVNKIRKEIVESPYKIRDLGIQVMVEPPTPDDPTTLPQERVDDITQMLASIVRTSIDKTTVNGQLTDEAIQEKILVSVQPFNGKVEFEDTQTASIPWWVYAIGGVLLAAIIVLIILFMRARKKKVQEEEDVAFDHYTPISIGDLDEDKEETEGSLRKKQLEKMAKEKPEDFAKLLRSWIAED</sequence>
<evidence type="ECO:0000256" key="7">
    <source>
        <dbReference type="ARBA" id="ARBA00023136"/>
    </source>
</evidence>
<evidence type="ECO:0000313" key="14">
    <source>
        <dbReference type="EMBL" id="MFC0474736.1"/>
    </source>
</evidence>
<dbReference type="Gene3D" id="3.30.300.30">
    <property type="match status" value="1"/>
</dbReference>
<proteinExistence type="inferred from homology"/>
<comment type="similarity">
    <text evidence="3 9">Belongs to the FliF family.</text>
</comment>
<evidence type="ECO:0000259" key="13">
    <source>
        <dbReference type="Pfam" id="PF08345"/>
    </source>
</evidence>
<dbReference type="InterPro" id="IPR045851">
    <property type="entry name" value="AMP-bd_C_sf"/>
</dbReference>
<name>A0ABV6KSC4_9BACI</name>
<keyword evidence="7 11" id="KW-0472">Membrane</keyword>
<keyword evidence="14" id="KW-0969">Cilium</keyword>
<feature type="transmembrane region" description="Helical" evidence="11">
    <location>
        <begin position="24"/>
        <end position="44"/>
    </location>
</feature>
<dbReference type="PIRSF" id="PIRSF004862">
    <property type="entry name" value="FliF"/>
    <property type="match status" value="1"/>
</dbReference>
<evidence type="ECO:0000256" key="3">
    <source>
        <dbReference type="ARBA" id="ARBA00007971"/>
    </source>
</evidence>